<evidence type="ECO:0000313" key="3">
    <source>
        <dbReference type="EMBL" id="GGA88337.1"/>
    </source>
</evidence>
<dbReference type="Proteomes" id="UP000607559">
    <property type="component" value="Unassembled WGS sequence"/>
</dbReference>
<dbReference type="Gene3D" id="1.10.3020.10">
    <property type="entry name" value="alpha-amino acid ester hydrolase ( Helical cap domain)"/>
    <property type="match status" value="1"/>
</dbReference>
<dbReference type="Gene3D" id="3.40.50.1820">
    <property type="entry name" value="alpha/beta hydrolase"/>
    <property type="match status" value="1"/>
</dbReference>
<dbReference type="InterPro" id="IPR050261">
    <property type="entry name" value="FrsA_esterase"/>
</dbReference>
<organism evidence="3 4">
    <name type="scientific">Puia dinghuensis</name>
    <dbReference type="NCBI Taxonomy" id="1792502"/>
    <lineage>
        <taxon>Bacteria</taxon>
        <taxon>Pseudomonadati</taxon>
        <taxon>Bacteroidota</taxon>
        <taxon>Chitinophagia</taxon>
        <taxon>Chitinophagales</taxon>
        <taxon>Chitinophagaceae</taxon>
        <taxon>Puia</taxon>
    </lineage>
</organism>
<gene>
    <name evidence="3" type="primary">gaa</name>
    <name evidence="3" type="ORF">GCM10011511_09410</name>
</gene>
<dbReference type="Pfam" id="PF02129">
    <property type="entry name" value="Peptidase_S15"/>
    <property type="match status" value="1"/>
</dbReference>
<dbReference type="InterPro" id="IPR029058">
    <property type="entry name" value="AB_hydrolase_fold"/>
</dbReference>
<dbReference type="SMART" id="SM00939">
    <property type="entry name" value="PepX_C"/>
    <property type="match status" value="1"/>
</dbReference>
<dbReference type="GO" id="GO:0052689">
    <property type="term" value="F:carboxylic ester hydrolase activity"/>
    <property type="evidence" value="ECO:0007669"/>
    <property type="project" value="UniProtKB-ARBA"/>
</dbReference>
<dbReference type="PANTHER" id="PTHR22946:SF9">
    <property type="entry name" value="POLYKETIDE TRANSFERASE AF380"/>
    <property type="match status" value="1"/>
</dbReference>
<name>A0A8J2XRU2_9BACT</name>
<dbReference type="PANTHER" id="PTHR22946">
    <property type="entry name" value="DIENELACTONE HYDROLASE DOMAIN-CONTAINING PROTEIN-RELATED"/>
    <property type="match status" value="1"/>
</dbReference>
<dbReference type="InterPro" id="IPR013736">
    <property type="entry name" value="Xaa-Pro_dipept_C"/>
</dbReference>
<dbReference type="GO" id="GO:0008239">
    <property type="term" value="F:dipeptidyl-peptidase activity"/>
    <property type="evidence" value="ECO:0007669"/>
    <property type="project" value="InterPro"/>
</dbReference>
<dbReference type="InterPro" id="IPR008979">
    <property type="entry name" value="Galactose-bd-like_sf"/>
</dbReference>
<sequence length="614" mass="70354">MSQGTPQDSAWIRENYYKIERYIQMRDGIKLFTSFYIPKDTTEQHPILLTRTPYSCAPYGEDRWRNFAAGYLRYYLREGYIIAIQDVRGRWMSEGEFVDVRPFIKDKKSATDVDEPSDTYDAIDWMVKNVPHNNGRVGVFGISYPGFYSTMASASAHPALKAVSPQAPVTDWFMGDDFHHNGAFFVMDGWDFYSSFGKPRPHPTTIGPSGFDYYTKDNYKWYLETGAMKNILKLTGDSIAFWKELYQHPNRDAWWQARNARVALYDIKPAMLVVGGLYDAEDCFGAWNVYKALKAQSPATNSHLVMGPWYHGEWASNDGTHLGNVQWGSNTSFWYQNNIEIPFFNYYLKGKGPEPKLSAATVFFTGENAWHQFDRWPPAASHEQSIYLQPDGGLTWEAPAKKNSFSEYGSDPAHPVPYTEDVHFSRTREYMTDDQRFASRRPDVLTFQTPVLQEDLTLAGPVIADLKASLSSTDADFVVKVIDVFPDDFSYVPTGPLPVRSHDNPAAYPMGGYQMLVHGEIMRGRFRESFEKPVPFTPGKVETVKFSIPDVAHTFKKGHRLMIQIQSTWFPLVDRNPQKFVDIYTADDSDFQKETIRIFHDSEHASRIILPVMK</sequence>
<dbReference type="AlphaFoldDB" id="A0A8J2XRU2"/>
<dbReference type="InterPro" id="IPR005674">
    <property type="entry name" value="CocE/Ser_esterase"/>
</dbReference>
<dbReference type="InterPro" id="IPR000383">
    <property type="entry name" value="Xaa-Pro-like_dom"/>
</dbReference>
<accession>A0A8J2XRU2</accession>
<dbReference type="Gene3D" id="2.60.120.260">
    <property type="entry name" value="Galactose-binding domain-like"/>
    <property type="match status" value="1"/>
</dbReference>
<dbReference type="EMBL" id="BMJC01000001">
    <property type="protein sequence ID" value="GGA88337.1"/>
    <property type="molecule type" value="Genomic_DNA"/>
</dbReference>
<evidence type="ECO:0000256" key="1">
    <source>
        <dbReference type="ARBA" id="ARBA00022801"/>
    </source>
</evidence>
<evidence type="ECO:0000313" key="4">
    <source>
        <dbReference type="Proteomes" id="UP000607559"/>
    </source>
</evidence>
<reference evidence="3" key="2">
    <citation type="submission" date="2020-09" db="EMBL/GenBank/DDBJ databases">
        <authorList>
            <person name="Sun Q."/>
            <person name="Zhou Y."/>
        </authorList>
    </citation>
    <scope>NUCLEOTIDE SEQUENCE</scope>
    <source>
        <strain evidence="3">CGMCC 1.15448</strain>
    </source>
</reference>
<protein>
    <submittedName>
        <fullName evidence="3">Glutaryl-7-ACA acylase</fullName>
    </submittedName>
</protein>
<dbReference type="SUPFAM" id="SSF53474">
    <property type="entry name" value="alpha/beta-Hydrolases"/>
    <property type="match status" value="1"/>
</dbReference>
<proteinExistence type="predicted"/>
<comment type="caution">
    <text evidence="3">The sequence shown here is derived from an EMBL/GenBank/DDBJ whole genome shotgun (WGS) entry which is preliminary data.</text>
</comment>
<keyword evidence="4" id="KW-1185">Reference proteome</keyword>
<feature type="domain" description="Xaa-Pro dipeptidyl-peptidase C-terminal" evidence="2">
    <location>
        <begin position="341"/>
        <end position="609"/>
    </location>
</feature>
<keyword evidence="1" id="KW-0378">Hydrolase</keyword>
<evidence type="ECO:0000259" key="2">
    <source>
        <dbReference type="SMART" id="SM00939"/>
    </source>
</evidence>
<reference evidence="3" key="1">
    <citation type="journal article" date="2014" name="Int. J. Syst. Evol. Microbiol.">
        <title>Complete genome sequence of Corynebacterium casei LMG S-19264T (=DSM 44701T), isolated from a smear-ripened cheese.</title>
        <authorList>
            <consortium name="US DOE Joint Genome Institute (JGI-PGF)"/>
            <person name="Walter F."/>
            <person name="Albersmeier A."/>
            <person name="Kalinowski J."/>
            <person name="Ruckert C."/>
        </authorList>
    </citation>
    <scope>NUCLEOTIDE SEQUENCE</scope>
    <source>
        <strain evidence="3">CGMCC 1.15448</strain>
    </source>
</reference>
<dbReference type="SUPFAM" id="SSF49785">
    <property type="entry name" value="Galactose-binding domain-like"/>
    <property type="match status" value="1"/>
</dbReference>
<dbReference type="NCBIfam" id="TIGR00976">
    <property type="entry name" value="CocE_NonD"/>
    <property type="match status" value="1"/>
</dbReference>
<dbReference type="Pfam" id="PF08530">
    <property type="entry name" value="PepX_C"/>
    <property type="match status" value="1"/>
</dbReference>